<keyword evidence="3" id="KW-1185">Reference proteome</keyword>
<sequence>MSRLQLLILSVESQATRPSGSPGNQRRFKETERTQNPLPRRPEQSLLTPYTHADGSSRQLHQAPPQSSTARSKDMSDFTRQGPERRSGDHASRQRIGEKITMSPVFKTERLLYLSGEIQLDSDRQKCATKSTSPTSAATGAADLTQHHSPSSAADDKSPAWTEKRRAFFSSARSGLICQWCVVGFVHHGTGALVGLKVLLNGALGRDRYNNSTHHLDHCQNSTANATTGFSESRELSDKVIEFAVDLAVAHFGLVKKLSPWTSATSSRHRGLRHASSSGLPTKSQIINMLALALGALLQAHCCGSFR</sequence>
<feature type="region of interest" description="Disordered" evidence="1">
    <location>
        <begin position="123"/>
        <end position="160"/>
    </location>
</feature>
<proteinExistence type="predicted"/>
<feature type="compositionally biased region" description="Basic and acidic residues" evidence="1">
    <location>
        <begin position="71"/>
        <end position="98"/>
    </location>
</feature>
<accession>A0AAN7B5E7</accession>
<evidence type="ECO:0000256" key="1">
    <source>
        <dbReference type="SAM" id="MobiDB-lite"/>
    </source>
</evidence>
<name>A0AAN7B5E7_9PEZI</name>
<feature type="compositionally biased region" description="Low complexity" evidence="1">
    <location>
        <begin position="128"/>
        <end position="142"/>
    </location>
</feature>
<feature type="compositionally biased region" description="Polar residues" evidence="1">
    <location>
        <begin position="54"/>
        <end position="70"/>
    </location>
</feature>
<reference evidence="2" key="1">
    <citation type="journal article" date="2023" name="Mol. Phylogenet. Evol.">
        <title>Genome-scale phylogeny and comparative genomics of the fungal order Sordariales.</title>
        <authorList>
            <person name="Hensen N."/>
            <person name="Bonometti L."/>
            <person name="Westerberg I."/>
            <person name="Brannstrom I.O."/>
            <person name="Guillou S."/>
            <person name="Cros-Aarteil S."/>
            <person name="Calhoun S."/>
            <person name="Haridas S."/>
            <person name="Kuo A."/>
            <person name="Mondo S."/>
            <person name="Pangilinan J."/>
            <person name="Riley R."/>
            <person name="LaButti K."/>
            <person name="Andreopoulos B."/>
            <person name="Lipzen A."/>
            <person name="Chen C."/>
            <person name="Yan M."/>
            <person name="Daum C."/>
            <person name="Ng V."/>
            <person name="Clum A."/>
            <person name="Steindorff A."/>
            <person name="Ohm R.A."/>
            <person name="Martin F."/>
            <person name="Silar P."/>
            <person name="Natvig D.O."/>
            <person name="Lalanne C."/>
            <person name="Gautier V."/>
            <person name="Ament-Velasquez S.L."/>
            <person name="Kruys A."/>
            <person name="Hutchinson M.I."/>
            <person name="Powell A.J."/>
            <person name="Barry K."/>
            <person name="Miller A.N."/>
            <person name="Grigoriev I.V."/>
            <person name="Debuchy R."/>
            <person name="Gladieux P."/>
            <person name="Hiltunen Thoren M."/>
            <person name="Johannesson H."/>
        </authorList>
    </citation>
    <scope>NUCLEOTIDE SEQUENCE</scope>
    <source>
        <strain evidence="2">PSN293</strain>
    </source>
</reference>
<reference evidence="2" key="2">
    <citation type="submission" date="2023-05" db="EMBL/GenBank/DDBJ databases">
        <authorList>
            <consortium name="Lawrence Berkeley National Laboratory"/>
            <person name="Steindorff A."/>
            <person name="Hensen N."/>
            <person name="Bonometti L."/>
            <person name="Westerberg I."/>
            <person name="Brannstrom I.O."/>
            <person name="Guillou S."/>
            <person name="Cros-Aarteil S."/>
            <person name="Calhoun S."/>
            <person name="Haridas S."/>
            <person name="Kuo A."/>
            <person name="Mondo S."/>
            <person name="Pangilinan J."/>
            <person name="Riley R."/>
            <person name="Labutti K."/>
            <person name="Andreopoulos B."/>
            <person name="Lipzen A."/>
            <person name="Chen C."/>
            <person name="Yanf M."/>
            <person name="Daum C."/>
            <person name="Ng V."/>
            <person name="Clum A."/>
            <person name="Ohm R."/>
            <person name="Martin F."/>
            <person name="Silar P."/>
            <person name="Natvig D."/>
            <person name="Lalanne C."/>
            <person name="Gautier V."/>
            <person name="Ament-Velasquez S.L."/>
            <person name="Kruys A."/>
            <person name="Hutchinson M.I."/>
            <person name="Powell A.J."/>
            <person name="Barry K."/>
            <person name="Miller A.N."/>
            <person name="Grigoriev I.V."/>
            <person name="Debuchy R."/>
            <person name="Gladieux P."/>
            <person name="Thoren M.H."/>
            <person name="Johannesson H."/>
        </authorList>
    </citation>
    <scope>NUCLEOTIDE SEQUENCE</scope>
    <source>
        <strain evidence="2">PSN293</strain>
    </source>
</reference>
<dbReference type="Proteomes" id="UP001301769">
    <property type="component" value="Unassembled WGS sequence"/>
</dbReference>
<feature type="compositionally biased region" description="Polar residues" evidence="1">
    <location>
        <begin position="11"/>
        <end position="24"/>
    </location>
</feature>
<dbReference type="EMBL" id="MU858146">
    <property type="protein sequence ID" value="KAK4211553.1"/>
    <property type="molecule type" value="Genomic_DNA"/>
</dbReference>
<organism evidence="2 3">
    <name type="scientific">Rhypophila decipiens</name>
    <dbReference type="NCBI Taxonomy" id="261697"/>
    <lineage>
        <taxon>Eukaryota</taxon>
        <taxon>Fungi</taxon>
        <taxon>Dikarya</taxon>
        <taxon>Ascomycota</taxon>
        <taxon>Pezizomycotina</taxon>
        <taxon>Sordariomycetes</taxon>
        <taxon>Sordariomycetidae</taxon>
        <taxon>Sordariales</taxon>
        <taxon>Naviculisporaceae</taxon>
        <taxon>Rhypophila</taxon>
    </lineage>
</organism>
<protein>
    <submittedName>
        <fullName evidence="2">Uncharacterized protein</fullName>
    </submittedName>
</protein>
<feature type="region of interest" description="Disordered" evidence="1">
    <location>
        <begin position="1"/>
        <end position="101"/>
    </location>
</feature>
<evidence type="ECO:0000313" key="3">
    <source>
        <dbReference type="Proteomes" id="UP001301769"/>
    </source>
</evidence>
<evidence type="ECO:0000313" key="2">
    <source>
        <dbReference type="EMBL" id="KAK4211553.1"/>
    </source>
</evidence>
<dbReference type="AlphaFoldDB" id="A0AAN7B5E7"/>
<comment type="caution">
    <text evidence="2">The sequence shown here is derived from an EMBL/GenBank/DDBJ whole genome shotgun (WGS) entry which is preliminary data.</text>
</comment>
<gene>
    <name evidence="2" type="ORF">QBC37DRAFT_445994</name>
</gene>